<dbReference type="InterPro" id="IPR003593">
    <property type="entry name" value="AAA+_ATPase"/>
</dbReference>
<sequence length="273" mass="30205">MSISEPSQTDSPSPFISDAERPKLATSIRDLQKHYVLKSEVVRALRGVSFDVPEGDYVAIMGPSGSGKSTLLNLLGCLDKPTSGSLLLGNDDIALMTDNELAEIRSRRIGFVFQSYNLIQQLTVVENIQVPLYYQGAMGSKQHRRSVELAQRVGLGDRLDHRPSQLSGGQQQRVAIARSLVNDPYFVLADEPTGNLDSVTTEEILTIFDELNDEGRTIILVTHEDDVAERAKRVVRLKDGKLHRDDVNSPAVRQAARETQRETVAQLVKEANL</sequence>
<dbReference type="Gene3D" id="3.40.50.300">
    <property type="entry name" value="P-loop containing nucleotide triphosphate hydrolases"/>
    <property type="match status" value="1"/>
</dbReference>
<dbReference type="SUPFAM" id="SSF52540">
    <property type="entry name" value="P-loop containing nucleoside triphosphate hydrolases"/>
    <property type="match status" value="1"/>
</dbReference>
<name>A0A517SNE0_9BACT</name>
<keyword evidence="7" id="KW-1185">Reference proteome</keyword>
<evidence type="ECO:0000313" key="6">
    <source>
        <dbReference type="EMBL" id="QDT57641.1"/>
    </source>
</evidence>
<dbReference type="PANTHER" id="PTHR24220">
    <property type="entry name" value="IMPORT ATP-BINDING PROTEIN"/>
    <property type="match status" value="1"/>
</dbReference>
<proteinExistence type="inferred from homology"/>
<dbReference type="Pfam" id="PF00005">
    <property type="entry name" value="ABC_tran"/>
    <property type="match status" value="1"/>
</dbReference>
<dbReference type="InterPro" id="IPR017871">
    <property type="entry name" value="ABC_transporter-like_CS"/>
</dbReference>
<reference evidence="6 7" key="1">
    <citation type="submission" date="2019-02" db="EMBL/GenBank/DDBJ databases">
        <title>Deep-cultivation of Planctomycetes and their phenomic and genomic characterization uncovers novel biology.</title>
        <authorList>
            <person name="Wiegand S."/>
            <person name="Jogler M."/>
            <person name="Boedeker C."/>
            <person name="Pinto D."/>
            <person name="Vollmers J."/>
            <person name="Rivas-Marin E."/>
            <person name="Kohn T."/>
            <person name="Peeters S.H."/>
            <person name="Heuer A."/>
            <person name="Rast P."/>
            <person name="Oberbeckmann S."/>
            <person name="Bunk B."/>
            <person name="Jeske O."/>
            <person name="Meyerdierks A."/>
            <person name="Storesund J.E."/>
            <person name="Kallscheuer N."/>
            <person name="Luecker S."/>
            <person name="Lage O.M."/>
            <person name="Pohl T."/>
            <person name="Merkel B.J."/>
            <person name="Hornburger P."/>
            <person name="Mueller R.-W."/>
            <person name="Bruemmer F."/>
            <person name="Labrenz M."/>
            <person name="Spormann A.M."/>
            <person name="Op den Camp H."/>
            <person name="Overmann J."/>
            <person name="Amann R."/>
            <person name="Jetten M.S.M."/>
            <person name="Mascher T."/>
            <person name="Medema M.H."/>
            <person name="Devos D.P."/>
            <person name="Kaster A.-K."/>
            <person name="Ovreas L."/>
            <person name="Rohde M."/>
            <person name="Galperin M.Y."/>
            <person name="Jogler C."/>
        </authorList>
    </citation>
    <scope>NUCLEOTIDE SEQUENCE [LARGE SCALE GENOMIC DNA]</scope>
    <source>
        <strain evidence="6 7">SV_7m_r</strain>
    </source>
</reference>
<organism evidence="6 7">
    <name type="scientific">Stieleria bergensis</name>
    <dbReference type="NCBI Taxonomy" id="2528025"/>
    <lineage>
        <taxon>Bacteria</taxon>
        <taxon>Pseudomonadati</taxon>
        <taxon>Planctomycetota</taxon>
        <taxon>Planctomycetia</taxon>
        <taxon>Pirellulales</taxon>
        <taxon>Pirellulaceae</taxon>
        <taxon>Stieleria</taxon>
    </lineage>
</organism>
<evidence type="ECO:0000256" key="1">
    <source>
        <dbReference type="ARBA" id="ARBA00022448"/>
    </source>
</evidence>
<dbReference type="FunFam" id="3.40.50.300:FF:000032">
    <property type="entry name" value="Export ABC transporter ATP-binding protein"/>
    <property type="match status" value="1"/>
</dbReference>
<dbReference type="InterPro" id="IPR003439">
    <property type="entry name" value="ABC_transporter-like_ATP-bd"/>
</dbReference>
<dbReference type="GO" id="GO:0022857">
    <property type="term" value="F:transmembrane transporter activity"/>
    <property type="evidence" value="ECO:0007669"/>
    <property type="project" value="TreeGrafter"/>
</dbReference>
<dbReference type="GO" id="GO:0005524">
    <property type="term" value="F:ATP binding"/>
    <property type="evidence" value="ECO:0007669"/>
    <property type="project" value="UniProtKB-KW"/>
</dbReference>
<gene>
    <name evidence="6" type="ORF">SV7mr_01240</name>
</gene>
<dbReference type="EMBL" id="CP036272">
    <property type="protein sequence ID" value="QDT57641.1"/>
    <property type="molecule type" value="Genomic_DNA"/>
</dbReference>
<feature type="domain" description="ABC transporter" evidence="5">
    <location>
        <begin position="26"/>
        <end position="264"/>
    </location>
</feature>
<dbReference type="CDD" id="cd03255">
    <property type="entry name" value="ABC_MJ0796_LolCDE_FtsE"/>
    <property type="match status" value="1"/>
</dbReference>
<evidence type="ECO:0000256" key="2">
    <source>
        <dbReference type="ARBA" id="ARBA00022741"/>
    </source>
</evidence>
<dbReference type="PROSITE" id="PS50893">
    <property type="entry name" value="ABC_TRANSPORTER_2"/>
    <property type="match status" value="1"/>
</dbReference>
<accession>A0A517SNE0</accession>
<dbReference type="GO" id="GO:0005886">
    <property type="term" value="C:plasma membrane"/>
    <property type="evidence" value="ECO:0007669"/>
    <property type="project" value="TreeGrafter"/>
</dbReference>
<dbReference type="SMART" id="SM00382">
    <property type="entry name" value="AAA"/>
    <property type="match status" value="1"/>
</dbReference>
<evidence type="ECO:0000259" key="5">
    <source>
        <dbReference type="PROSITE" id="PS50893"/>
    </source>
</evidence>
<keyword evidence="6" id="KW-0378">Hydrolase</keyword>
<keyword evidence="3 6" id="KW-0067">ATP-binding</keyword>
<dbReference type="GO" id="GO:0016887">
    <property type="term" value="F:ATP hydrolysis activity"/>
    <property type="evidence" value="ECO:0007669"/>
    <property type="project" value="InterPro"/>
</dbReference>
<dbReference type="EC" id="3.6.3.-" evidence="6"/>
<dbReference type="InterPro" id="IPR015854">
    <property type="entry name" value="ABC_transpr_LolD-like"/>
</dbReference>
<dbReference type="GO" id="GO:0098796">
    <property type="term" value="C:membrane protein complex"/>
    <property type="evidence" value="ECO:0007669"/>
    <property type="project" value="UniProtKB-ARBA"/>
</dbReference>
<dbReference type="OrthoDB" id="273392at2"/>
<dbReference type="AlphaFoldDB" id="A0A517SNE0"/>
<dbReference type="Proteomes" id="UP000315003">
    <property type="component" value="Chromosome"/>
</dbReference>
<keyword evidence="1" id="KW-0813">Transport</keyword>
<evidence type="ECO:0000256" key="4">
    <source>
        <dbReference type="ARBA" id="ARBA00038388"/>
    </source>
</evidence>
<evidence type="ECO:0000313" key="7">
    <source>
        <dbReference type="Proteomes" id="UP000315003"/>
    </source>
</evidence>
<keyword evidence="2" id="KW-0547">Nucleotide-binding</keyword>
<dbReference type="RefSeq" id="WP_145268263.1">
    <property type="nucleotide sequence ID" value="NZ_CP036272.1"/>
</dbReference>
<dbReference type="InterPro" id="IPR017911">
    <property type="entry name" value="MacB-like_ATP-bd"/>
</dbReference>
<comment type="similarity">
    <text evidence="4">Belongs to the ABC transporter superfamily. Macrolide exporter (TC 3.A.1.122) family.</text>
</comment>
<dbReference type="PROSITE" id="PS00211">
    <property type="entry name" value="ABC_TRANSPORTER_1"/>
    <property type="match status" value="1"/>
</dbReference>
<evidence type="ECO:0000256" key="3">
    <source>
        <dbReference type="ARBA" id="ARBA00022840"/>
    </source>
</evidence>
<protein>
    <submittedName>
        <fullName evidence="6">ABC transporter ATP-binding protein</fullName>
        <ecNumber evidence="6">3.6.3.-</ecNumber>
    </submittedName>
</protein>
<dbReference type="PANTHER" id="PTHR24220:SF86">
    <property type="entry name" value="ABC TRANSPORTER ABCH.1"/>
    <property type="match status" value="1"/>
</dbReference>
<dbReference type="InterPro" id="IPR027417">
    <property type="entry name" value="P-loop_NTPase"/>
</dbReference>